<gene>
    <name evidence="2" type="ORF">H0G86_001237</name>
</gene>
<evidence type="ECO:0000313" key="3">
    <source>
        <dbReference type="Proteomes" id="UP000826661"/>
    </source>
</evidence>
<sequence>MSELERLVAPLRLKYAAKKRQSRTDSDRNDYSQARLISSNAADSPPSAGRKSVEDGFGRFTRKRENKAAEDER</sequence>
<dbReference type="AlphaFoldDB" id="A0A8G0PER4"/>
<evidence type="ECO:0000256" key="1">
    <source>
        <dbReference type="SAM" id="MobiDB-lite"/>
    </source>
</evidence>
<accession>A0A8G0PER4</accession>
<name>A0A8G0PER4_9HYPO</name>
<dbReference type="Proteomes" id="UP000826661">
    <property type="component" value="Chromosome I"/>
</dbReference>
<protein>
    <submittedName>
        <fullName evidence="2">Uncharacterized protein</fullName>
    </submittedName>
</protein>
<reference evidence="2 3" key="1">
    <citation type="journal article" date="2021" name="BMC Genomics">
        <title>Telomere-to-telomere genome assembly of asparaginase-producing Trichoderma simmonsii.</title>
        <authorList>
            <person name="Chung D."/>
            <person name="Kwon Y.M."/>
            <person name="Yang Y."/>
        </authorList>
    </citation>
    <scope>NUCLEOTIDE SEQUENCE [LARGE SCALE GENOMIC DNA]</scope>
    <source>
        <strain evidence="2 3">GH-Sj1</strain>
    </source>
</reference>
<evidence type="ECO:0000313" key="2">
    <source>
        <dbReference type="EMBL" id="QYS93873.1"/>
    </source>
</evidence>
<proteinExistence type="predicted"/>
<feature type="region of interest" description="Disordered" evidence="1">
    <location>
        <begin position="17"/>
        <end position="73"/>
    </location>
</feature>
<dbReference type="EMBL" id="CP075864">
    <property type="protein sequence ID" value="QYS93873.1"/>
    <property type="molecule type" value="Genomic_DNA"/>
</dbReference>
<feature type="compositionally biased region" description="Polar residues" evidence="1">
    <location>
        <begin position="31"/>
        <end position="42"/>
    </location>
</feature>
<keyword evidence="3" id="KW-1185">Reference proteome</keyword>
<organism evidence="2 3">
    <name type="scientific">Trichoderma simmonsii</name>
    <dbReference type="NCBI Taxonomy" id="1491479"/>
    <lineage>
        <taxon>Eukaryota</taxon>
        <taxon>Fungi</taxon>
        <taxon>Dikarya</taxon>
        <taxon>Ascomycota</taxon>
        <taxon>Pezizomycotina</taxon>
        <taxon>Sordariomycetes</taxon>
        <taxon>Hypocreomycetidae</taxon>
        <taxon>Hypocreales</taxon>
        <taxon>Hypocreaceae</taxon>
        <taxon>Trichoderma</taxon>
    </lineage>
</organism>